<dbReference type="Proteomes" id="UP000830835">
    <property type="component" value="Unassembled WGS sequence"/>
</dbReference>
<keyword evidence="3" id="KW-1185">Reference proteome</keyword>
<proteinExistence type="predicted"/>
<dbReference type="Pfam" id="PF02514">
    <property type="entry name" value="CobN-Mg_chel"/>
    <property type="match status" value="1"/>
</dbReference>
<protein>
    <submittedName>
        <fullName evidence="2">Cobaltochelatase subunit CobN</fullName>
    </submittedName>
</protein>
<dbReference type="RefSeq" id="WP_279611334.1">
    <property type="nucleotide sequence ID" value="NZ_JAFIRA010000015.1"/>
</dbReference>
<organism evidence="2 3">
    <name type="scientific">Thermostichus vulcanus str. 'Rupite'</name>
    <dbReference type="NCBI Taxonomy" id="2813851"/>
    <lineage>
        <taxon>Bacteria</taxon>
        <taxon>Bacillati</taxon>
        <taxon>Cyanobacteriota</taxon>
        <taxon>Cyanophyceae</taxon>
        <taxon>Thermostichales</taxon>
        <taxon>Thermostichaceae</taxon>
        <taxon>Thermostichus</taxon>
    </lineage>
</organism>
<evidence type="ECO:0000313" key="3">
    <source>
        <dbReference type="Proteomes" id="UP000830835"/>
    </source>
</evidence>
<dbReference type="PANTHER" id="PTHR44119">
    <property type="entry name" value="MAGNESIUM-CHELATASE SUBUNIT CHLH, CHLOROPLASTIC"/>
    <property type="match status" value="1"/>
</dbReference>
<evidence type="ECO:0000259" key="1">
    <source>
        <dbReference type="Pfam" id="PF02514"/>
    </source>
</evidence>
<dbReference type="EMBL" id="JAFIRA010000015">
    <property type="protein sequence ID" value="MCJ2542773.1"/>
    <property type="molecule type" value="Genomic_DNA"/>
</dbReference>
<dbReference type="PANTHER" id="PTHR44119:SF4">
    <property type="entry name" value="AEROBIC COBALTOCHELATASE SUBUNIT COBN"/>
    <property type="match status" value="1"/>
</dbReference>
<evidence type="ECO:0000313" key="2">
    <source>
        <dbReference type="EMBL" id="MCJ2542773.1"/>
    </source>
</evidence>
<dbReference type="InterPro" id="IPR003672">
    <property type="entry name" value="CobN/Mg_chltase"/>
</dbReference>
<comment type="caution">
    <text evidence="2">The sequence shown here is derived from an EMBL/GenBank/DDBJ whole genome shotgun (WGS) entry which is preliminary data.</text>
</comment>
<accession>A0ABT0CAH3</accession>
<name>A0ABT0CAH3_THEVL</name>
<reference evidence="2" key="1">
    <citation type="submission" date="2021-02" db="EMBL/GenBank/DDBJ databases">
        <title>The CRISPR/cas machinery reduction and long-range gene transfer in the hot spring cyanobacterium Synechococcus.</title>
        <authorList>
            <person name="Dvorak P."/>
            <person name="Jahodarova E."/>
            <person name="Hasler P."/>
            <person name="Poulickova A."/>
        </authorList>
    </citation>
    <scope>NUCLEOTIDE SEQUENCE</scope>
    <source>
        <strain evidence="2">Rupite</strain>
    </source>
</reference>
<feature type="domain" description="CobN/magnesium chelatase" evidence="1">
    <location>
        <begin position="39"/>
        <end position="470"/>
    </location>
</feature>
<gene>
    <name evidence="2" type="ORF">JX360_07600</name>
</gene>
<sequence length="491" mass="55183">MSDNFRWIGDGVAALEAQARLWIAQRVQGIPYDPPPGPAAQQVLHWIETDLLPRLQQTPQELHNLLHGLNGGYVPSGASGAPTRGRMEVLPTGRNFYSVDIRAIPTPTAWQVGSLAAERVVERYVQEQGDYPRSLGLSVWGTATLRTGGEDWAEALALLGVKPCWDGGRVVNFEILPVSVLGRPRVDVTLRISGFFRDAFPNLIALFDRAVQAVADLDEPETDNPLRAQVKADTQHWQQQGIPPQQAEEWARLRIFGSKPGAYGAGLQGLIEAQNWETEADLARAYLNWSSYAYRAEAEGQAAPEALRRQLAQLQIVLHNQDNREHDLLDSDDYYQFQGGMVAAVRTLQGRDPQIYFGDHARPQNPKIRALAEEIDRVYRSRVVNPKWIAGVMRHGYKGAFEMAATLDYLFAYDATTHTVPDFMYTGLAQAYLLDPQVQAFLRAHNPWALRDMSERLLEAHQRGYWQEGARDLLPQLETLMLEAEAWLESR</sequence>